<reference evidence="2" key="1">
    <citation type="submission" date="2023-07" db="EMBL/GenBank/DDBJ databases">
        <title>Whole genome shotgun sequence of Streptomyces cacaoi subsp. asoensis NBRC 13813.</title>
        <authorList>
            <person name="Komaki H."/>
            <person name="Tamura T."/>
        </authorList>
    </citation>
    <scope>NUCLEOTIDE SEQUENCE [LARGE SCALE GENOMIC DNA]</scope>
    <source>
        <strain evidence="2">NBRC 13813</strain>
    </source>
</reference>
<organism evidence="1 2">
    <name type="scientific">Streptomyces asoensis</name>
    <dbReference type="NCBI Taxonomy" id="249586"/>
    <lineage>
        <taxon>Bacteria</taxon>
        <taxon>Bacillati</taxon>
        <taxon>Actinomycetota</taxon>
        <taxon>Actinomycetes</taxon>
        <taxon>Kitasatosporales</taxon>
        <taxon>Streptomycetaceae</taxon>
        <taxon>Streptomyces</taxon>
    </lineage>
</organism>
<proteinExistence type="predicted"/>
<evidence type="ECO:0000313" key="2">
    <source>
        <dbReference type="Proteomes" id="UP000649259"/>
    </source>
</evidence>
<name>A0ABQ3S2N1_9ACTN</name>
<comment type="caution">
    <text evidence="1">The sequence shown here is derived from an EMBL/GenBank/DDBJ whole genome shotgun (WGS) entry which is preliminary data.</text>
</comment>
<keyword evidence="2" id="KW-1185">Reference proteome</keyword>
<sequence>MPRRAIFNRQVGTRSAVTAKGSLGAEADSTRPGWGRMAFCKRADVLADAVERLRKAFTP</sequence>
<dbReference type="RefSeq" id="WP_189927070.1">
    <property type="nucleotide sequence ID" value="NZ_BMSI01000015.1"/>
</dbReference>
<dbReference type="GeneID" id="91471879"/>
<dbReference type="EMBL" id="BNEB01000003">
    <property type="protein sequence ID" value="GHI62371.1"/>
    <property type="molecule type" value="Genomic_DNA"/>
</dbReference>
<evidence type="ECO:0008006" key="3">
    <source>
        <dbReference type="Google" id="ProtNLM"/>
    </source>
</evidence>
<gene>
    <name evidence="1" type="ORF">Saso_40210</name>
</gene>
<dbReference type="Proteomes" id="UP000649259">
    <property type="component" value="Unassembled WGS sequence"/>
</dbReference>
<accession>A0ABQ3S2N1</accession>
<protein>
    <recommendedName>
        <fullName evidence="3">Transposase</fullName>
    </recommendedName>
</protein>
<evidence type="ECO:0000313" key="1">
    <source>
        <dbReference type="EMBL" id="GHI62371.1"/>
    </source>
</evidence>